<protein>
    <recommendedName>
        <fullName evidence="1">ATPase BadF/BadG/BcrA/BcrD type domain-containing protein</fullName>
    </recommendedName>
</protein>
<organism evidence="2 3">
    <name type="scientific">Chishuiella changwenlii</name>
    <dbReference type="NCBI Taxonomy" id="1434701"/>
    <lineage>
        <taxon>Bacteria</taxon>
        <taxon>Pseudomonadati</taxon>
        <taxon>Bacteroidota</taxon>
        <taxon>Flavobacteriia</taxon>
        <taxon>Flavobacteriales</taxon>
        <taxon>Weeksellaceae</taxon>
        <taxon>Chishuiella</taxon>
    </lineage>
</organism>
<dbReference type="CDD" id="cd24079">
    <property type="entry name" value="ASKHA_NBD_PG1100-like"/>
    <property type="match status" value="1"/>
</dbReference>
<gene>
    <name evidence="2" type="ORF">GCM10010984_15230</name>
</gene>
<proteinExistence type="predicted"/>
<evidence type="ECO:0000259" key="1">
    <source>
        <dbReference type="Pfam" id="PF01869"/>
    </source>
</evidence>
<dbReference type="EMBL" id="BMFL01000009">
    <property type="protein sequence ID" value="GGE98591.1"/>
    <property type="molecule type" value="Genomic_DNA"/>
</dbReference>
<name>A0ABQ1TLM6_9FLAO</name>
<dbReference type="PANTHER" id="PTHR43190">
    <property type="entry name" value="N-ACETYL-D-GLUCOSAMINE KINASE"/>
    <property type="match status" value="1"/>
</dbReference>
<feature type="domain" description="ATPase BadF/BadG/BcrA/BcrD type" evidence="1">
    <location>
        <begin position="24"/>
        <end position="239"/>
    </location>
</feature>
<dbReference type="InterPro" id="IPR002731">
    <property type="entry name" value="ATPase_BadF"/>
</dbReference>
<dbReference type="Gene3D" id="1.10.720.160">
    <property type="match status" value="1"/>
</dbReference>
<dbReference type="Gene3D" id="3.30.420.40">
    <property type="match status" value="2"/>
</dbReference>
<dbReference type="Pfam" id="PF01869">
    <property type="entry name" value="BcrAD_BadFG"/>
    <property type="match status" value="1"/>
</dbReference>
<evidence type="ECO:0000313" key="2">
    <source>
        <dbReference type="EMBL" id="GGE98591.1"/>
    </source>
</evidence>
<dbReference type="InterPro" id="IPR043129">
    <property type="entry name" value="ATPase_NBD"/>
</dbReference>
<sequence>MLKESYFSSLQNKEKKGKMIAIADSGSTKTDWVVLDSELNEVFRTNTIGFNPYFVKPEDITAELLKNEDLAPIASEFKKVFFYGAGTSSDSLKEIVKEGLQDFFTNADFVVDHDLLAACYATYMGNPAMVCILGTGSNSCYFDGKNLREETKSLAYILGDEGSGNDLGKRVLRGFFTKKMPPHLAKAFDDYYKLSVEELNKNVYQNKFANTYLASFNKFVVEHKDDPYIIKIIYDAMSSFIEYQILPYEEARHSELNFIGSIAHIYEDIIRSVAAEYHLTVGHIIRKPIDNLVSYHINYLLNN</sequence>
<dbReference type="InterPro" id="IPR052519">
    <property type="entry name" value="Euk-type_GlcNAc_Kinase"/>
</dbReference>
<accession>A0ABQ1TLM6</accession>
<keyword evidence="3" id="KW-1185">Reference proteome</keyword>
<dbReference type="SUPFAM" id="SSF53067">
    <property type="entry name" value="Actin-like ATPase domain"/>
    <property type="match status" value="2"/>
</dbReference>
<reference evidence="3" key="1">
    <citation type="journal article" date="2019" name="Int. J. Syst. Evol. Microbiol.">
        <title>The Global Catalogue of Microorganisms (GCM) 10K type strain sequencing project: providing services to taxonomists for standard genome sequencing and annotation.</title>
        <authorList>
            <consortium name="The Broad Institute Genomics Platform"/>
            <consortium name="The Broad Institute Genome Sequencing Center for Infectious Disease"/>
            <person name="Wu L."/>
            <person name="Ma J."/>
        </authorList>
    </citation>
    <scope>NUCLEOTIDE SEQUENCE [LARGE SCALE GENOMIC DNA]</scope>
    <source>
        <strain evidence="3">CGMCC 1.12707</strain>
    </source>
</reference>
<dbReference type="Proteomes" id="UP000650994">
    <property type="component" value="Unassembled WGS sequence"/>
</dbReference>
<dbReference type="PANTHER" id="PTHR43190:SF3">
    <property type="entry name" value="N-ACETYL-D-GLUCOSAMINE KINASE"/>
    <property type="match status" value="1"/>
</dbReference>
<evidence type="ECO:0000313" key="3">
    <source>
        <dbReference type="Proteomes" id="UP000650994"/>
    </source>
</evidence>
<comment type="caution">
    <text evidence="2">The sequence shown here is derived from an EMBL/GenBank/DDBJ whole genome shotgun (WGS) entry which is preliminary data.</text>
</comment>